<reference evidence="4" key="1">
    <citation type="submission" date="2015-07" db="EMBL/GenBank/DDBJ databases">
        <title>Discovery of a poly(ethylene terephthalate assimilation.</title>
        <authorList>
            <person name="Yoshida S."/>
            <person name="Hiraga K."/>
            <person name="Takehana T."/>
            <person name="Taniguchi I."/>
            <person name="Yamaji H."/>
            <person name="Maeda Y."/>
            <person name="Toyohara K."/>
            <person name="Miyamoto K."/>
            <person name="Kimura Y."/>
            <person name="Oda K."/>
        </authorList>
    </citation>
    <scope>NUCLEOTIDE SEQUENCE [LARGE SCALE GENOMIC DNA]</scope>
    <source>
        <strain evidence="4">NBRC 110686 / TISTR 2288 / 201-F6</strain>
    </source>
</reference>
<keyword evidence="4" id="KW-1185">Reference proteome</keyword>
<evidence type="ECO:0000313" key="3">
    <source>
        <dbReference type="EMBL" id="GAP38990.1"/>
    </source>
</evidence>
<dbReference type="InterPro" id="IPR014710">
    <property type="entry name" value="RmlC-like_jellyroll"/>
</dbReference>
<reference evidence="3 4" key="2">
    <citation type="journal article" date="2016" name="Science">
        <title>A bacterium that degrades and assimilates poly(ethylene terephthalate).</title>
        <authorList>
            <person name="Yoshida S."/>
            <person name="Hiraga K."/>
            <person name="Takehana T."/>
            <person name="Taniguchi I."/>
            <person name="Yamaji H."/>
            <person name="Maeda Y."/>
            <person name="Toyohara K."/>
            <person name="Miyamoto K."/>
            <person name="Kimura Y."/>
            <person name="Oda K."/>
        </authorList>
    </citation>
    <scope>NUCLEOTIDE SEQUENCE [LARGE SCALE GENOMIC DNA]</scope>
    <source>
        <strain evidence="4">NBRC 110686 / TISTR 2288 / 201-F6</strain>
    </source>
</reference>
<dbReference type="InterPro" id="IPR011051">
    <property type="entry name" value="RmlC_Cupin_sf"/>
</dbReference>
<dbReference type="GO" id="GO:0046872">
    <property type="term" value="F:metal ion binding"/>
    <property type="evidence" value="ECO:0007669"/>
    <property type="project" value="UniProtKB-KW"/>
</dbReference>
<dbReference type="CDD" id="cd02224">
    <property type="entry name" value="cupin_SPO2919-like"/>
    <property type="match status" value="1"/>
</dbReference>
<dbReference type="PANTHER" id="PTHR35848">
    <property type="entry name" value="OXALATE-BINDING PROTEIN"/>
    <property type="match status" value="1"/>
</dbReference>
<keyword evidence="1" id="KW-0479">Metal-binding</keyword>
<dbReference type="EMBL" id="BBYR01000116">
    <property type="protein sequence ID" value="GAP38990.1"/>
    <property type="molecule type" value="Genomic_DNA"/>
</dbReference>
<proteinExistence type="predicted"/>
<evidence type="ECO:0000256" key="1">
    <source>
        <dbReference type="ARBA" id="ARBA00022723"/>
    </source>
</evidence>
<accession>A0A0K8PA04</accession>
<dbReference type="OrthoDB" id="116921at2"/>
<dbReference type="RefSeq" id="WP_054022822.1">
    <property type="nucleotide sequence ID" value="NZ_BBYR01000116.1"/>
</dbReference>
<organism evidence="3 4">
    <name type="scientific">Piscinibacter sakaiensis</name>
    <name type="common">Ideonella sakaiensis</name>
    <dbReference type="NCBI Taxonomy" id="1547922"/>
    <lineage>
        <taxon>Bacteria</taxon>
        <taxon>Pseudomonadati</taxon>
        <taxon>Pseudomonadota</taxon>
        <taxon>Betaproteobacteria</taxon>
        <taxon>Burkholderiales</taxon>
        <taxon>Sphaerotilaceae</taxon>
        <taxon>Piscinibacter</taxon>
    </lineage>
</organism>
<dbReference type="AlphaFoldDB" id="A0A0K8PA04"/>
<dbReference type="Gene3D" id="2.60.120.10">
    <property type="entry name" value="Jelly Rolls"/>
    <property type="match status" value="1"/>
</dbReference>
<dbReference type="InterPro" id="IPR051610">
    <property type="entry name" value="GPI/OXD"/>
</dbReference>
<protein>
    <submittedName>
        <fullName evidence="3">Auxin-binding protein, putative</fullName>
    </submittedName>
</protein>
<dbReference type="SUPFAM" id="SSF51182">
    <property type="entry name" value="RmlC-like cupins"/>
    <property type="match status" value="1"/>
</dbReference>
<dbReference type="InterPro" id="IPR013096">
    <property type="entry name" value="Cupin_2"/>
</dbReference>
<dbReference type="Proteomes" id="UP000037660">
    <property type="component" value="Unassembled WGS sequence"/>
</dbReference>
<feature type="domain" description="Cupin type-2" evidence="2">
    <location>
        <begin position="42"/>
        <end position="113"/>
    </location>
</feature>
<evidence type="ECO:0000259" key="2">
    <source>
        <dbReference type="Pfam" id="PF07883"/>
    </source>
</evidence>
<evidence type="ECO:0000313" key="4">
    <source>
        <dbReference type="Proteomes" id="UP000037660"/>
    </source>
</evidence>
<comment type="caution">
    <text evidence="3">The sequence shown here is derived from an EMBL/GenBank/DDBJ whole genome shotgun (WGS) entry which is preliminary data.</text>
</comment>
<name>A0A0K8PA04_PISS1</name>
<dbReference type="Pfam" id="PF07883">
    <property type="entry name" value="Cupin_2"/>
    <property type="match status" value="1"/>
</dbReference>
<dbReference type="STRING" id="1547922.ISF6_0409"/>
<sequence>MPKPFVNLQDVTFTDVEENGYYTSRRAQFSAGIGARKLGYNLTELPPGKAQCPFHAHRAEEEMFLILEGEGELRYGPDRYSIRAHDVIACPTGDAATAHQIINTGSVPLRYLALSNLSEIEVCEYPDSNKTGVHADLPPGRGLHQMFRAESTVGYYDRESNEAPPRGD</sequence>
<gene>
    <name evidence="3" type="ORF">ISF6_0409</name>
</gene>
<dbReference type="PANTHER" id="PTHR35848:SF6">
    <property type="entry name" value="CUPIN TYPE-2 DOMAIN-CONTAINING PROTEIN"/>
    <property type="match status" value="1"/>
</dbReference>